<keyword evidence="4" id="KW-1185">Reference proteome</keyword>
<sequence length="300" mass="32026">MSQLKKSIVLAAGVLASLAAAQATSVKYLFIFGDSYTATGFNANGAKPSAANPIGNPTLPGSTFSGGYSWPGFLVTPAFRPASQTTLLYNYAVGGATVDSAVVAPPGNGIPSFVEQVSQWRSGAGTKPSYALWNSENALAGAFFGINDITQSYWRGGTQDAPVARMVDRYFEQFQILYNGGVRNFFLITVPPLDRVPQIAQQSAAGRAKIMANVNSFNSQLASRLQVFQQNNKNVTAVVVDSAPPFIAAISNPRQYGAPDATCLNRNGKSCLWWDNLHPGEAIHRLLAESVANAFRGTFF</sequence>
<gene>
    <name evidence="3" type="ORF">QBC35DRAFT_466187</name>
</gene>
<dbReference type="InterPro" id="IPR036514">
    <property type="entry name" value="SGNH_hydro_sf"/>
</dbReference>
<proteinExistence type="predicted"/>
<accession>A0AAN6WNW7</accession>
<evidence type="ECO:0000313" key="4">
    <source>
        <dbReference type="Proteomes" id="UP001302126"/>
    </source>
</evidence>
<dbReference type="SUPFAM" id="SSF52266">
    <property type="entry name" value="SGNH hydrolase"/>
    <property type="match status" value="1"/>
</dbReference>
<reference evidence="3" key="1">
    <citation type="journal article" date="2023" name="Mol. Phylogenet. Evol.">
        <title>Genome-scale phylogeny and comparative genomics of the fungal order Sordariales.</title>
        <authorList>
            <person name="Hensen N."/>
            <person name="Bonometti L."/>
            <person name="Westerberg I."/>
            <person name="Brannstrom I.O."/>
            <person name="Guillou S."/>
            <person name="Cros-Aarteil S."/>
            <person name="Calhoun S."/>
            <person name="Haridas S."/>
            <person name="Kuo A."/>
            <person name="Mondo S."/>
            <person name="Pangilinan J."/>
            <person name="Riley R."/>
            <person name="LaButti K."/>
            <person name="Andreopoulos B."/>
            <person name="Lipzen A."/>
            <person name="Chen C."/>
            <person name="Yan M."/>
            <person name="Daum C."/>
            <person name="Ng V."/>
            <person name="Clum A."/>
            <person name="Steindorff A."/>
            <person name="Ohm R.A."/>
            <person name="Martin F."/>
            <person name="Silar P."/>
            <person name="Natvig D.O."/>
            <person name="Lalanne C."/>
            <person name="Gautier V."/>
            <person name="Ament-Velasquez S.L."/>
            <person name="Kruys A."/>
            <person name="Hutchinson M.I."/>
            <person name="Powell A.J."/>
            <person name="Barry K."/>
            <person name="Miller A.N."/>
            <person name="Grigoriev I.V."/>
            <person name="Debuchy R."/>
            <person name="Gladieux P."/>
            <person name="Hiltunen Thoren M."/>
            <person name="Johannesson H."/>
        </authorList>
    </citation>
    <scope>NUCLEOTIDE SEQUENCE</scope>
    <source>
        <strain evidence="3">PSN309</strain>
    </source>
</reference>
<dbReference type="Gene3D" id="3.40.50.1110">
    <property type="entry name" value="SGNH hydrolase"/>
    <property type="match status" value="1"/>
</dbReference>
<keyword evidence="2" id="KW-0732">Signal</keyword>
<evidence type="ECO:0000313" key="3">
    <source>
        <dbReference type="EMBL" id="KAK4184756.1"/>
    </source>
</evidence>
<dbReference type="PANTHER" id="PTHR45648:SF22">
    <property type="entry name" value="GDSL LIPASE_ACYLHYDROLASE FAMILY PROTEIN (AFU_ORTHOLOGUE AFUA_4G14700)"/>
    <property type="match status" value="1"/>
</dbReference>
<protein>
    <submittedName>
        <fullName evidence="3">GDSL lipase/esterase</fullName>
    </submittedName>
</protein>
<dbReference type="InterPro" id="IPR051058">
    <property type="entry name" value="GDSL_Est/Lipase"/>
</dbReference>
<dbReference type="InterPro" id="IPR001087">
    <property type="entry name" value="GDSL"/>
</dbReference>
<evidence type="ECO:0000256" key="2">
    <source>
        <dbReference type="SAM" id="SignalP"/>
    </source>
</evidence>
<reference evidence="3" key="2">
    <citation type="submission" date="2023-05" db="EMBL/GenBank/DDBJ databases">
        <authorList>
            <consortium name="Lawrence Berkeley National Laboratory"/>
            <person name="Steindorff A."/>
            <person name="Hensen N."/>
            <person name="Bonometti L."/>
            <person name="Westerberg I."/>
            <person name="Brannstrom I.O."/>
            <person name="Guillou S."/>
            <person name="Cros-Aarteil S."/>
            <person name="Calhoun S."/>
            <person name="Haridas S."/>
            <person name="Kuo A."/>
            <person name="Mondo S."/>
            <person name="Pangilinan J."/>
            <person name="Riley R."/>
            <person name="Labutti K."/>
            <person name="Andreopoulos B."/>
            <person name="Lipzen A."/>
            <person name="Chen C."/>
            <person name="Yanf M."/>
            <person name="Daum C."/>
            <person name="Ng V."/>
            <person name="Clum A."/>
            <person name="Ohm R."/>
            <person name="Martin F."/>
            <person name="Silar P."/>
            <person name="Natvig D."/>
            <person name="Lalanne C."/>
            <person name="Gautier V."/>
            <person name="Ament-Velasquez S.L."/>
            <person name="Kruys A."/>
            <person name="Hutchinson M.I."/>
            <person name="Powell A.J."/>
            <person name="Barry K."/>
            <person name="Miller A.N."/>
            <person name="Grigoriev I.V."/>
            <person name="Debuchy R."/>
            <person name="Gladieux P."/>
            <person name="Thoren M.H."/>
            <person name="Johannesson H."/>
        </authorList>
    </citation>
    <scope>NUCLEOTIDE SEQUENCE</scope>
    <source>
        <strain evidence="3">PSN309</strain>
    </source>
</reference>
<dbReference type="PANTHER" id="PTHR45648">
    <property type="entry name" value="GDSL LIPASE/ACYLHYDROLASE FAMILY PROTEIN (AFU_ORTHOLOGUE AFUA_4G14700)"/>
    <property type="match status" value="1"/>
</dbReference>
<comment type="caution">
    <text evidence="3">The sequence shown here is derived from an EMBL/GenBank/DDBJ whole genome shotgun (WGS) entry which is preliminary data.</text>
</comment>
<evidence type="ECO:0000256" key="1">
    <source>
        <dbReference type="ARBA" id="ARBA00022801"/>
    </source>
</evidence>
<dbReference type="GO" id="GO:0016788">
    <property type="term" value="F:hydrolase activity, acting on ester bonds"/>
    <property type="evidence" value="ECO:0007669"/>
    <property type="project" value="InterPro"/>
</dbReference>
<dbReference type="CDD" id="cd01846">
    <property type="entry name" value="fatty_acyltransferase_like"/>
    <property type="match status" value="1"/>
</dbReference>
<keyword evidence="1" id="KW-0378">Hydrolase</keyword>
<feature type="chain" id="PRO_5042816914" evidence="2">
    <location>
        <begin position="24"/>
        <end position="300"/>
    </location>
</feature>
<dbReference type="EMBL" id="MU864475">
    <property type="protein sequence ID" value="KAK4184756.1"/>
    <property type="molecule type" value="Genomic_DNA"/>
</dbReference>
<dbReference type="Proteomes" id="UP001302126">
    <property type="component" value="Unassembled WGS sequence"/>
</dbReference>
<dbReference type="AlphaFoldDB" id="A0AAN6WNW7"/>
<dbReference type="Pfam" id="PF00657">
    <property type="entry name" value="Lipase_GDSL"/>
    <property type="match status" value="1"/>
</dbReference>
<name>A0AAN6WNW7_9PEZI</name>
<organism evidence="3 4">
    <name type="scientific">Podospora australis</name>
    <dbReference type="NCBI Taxonomy" id="1536484"/>
    <lineage>
        <taxon>Eukaryota</taxon>
        <taxon>Fungi</taxon>
        <taxon>Dikarya</taxon>
        <taxon>Ascomycota</taxon>
        <taxon>Pezizomycotina</taxon>
        <taxon>Sordariomycetes</taxon>
        <taxon>Sordariomycetidae</taxon>
        <taxon>Sordariales</taxon>
        <taxon>Podosporaceae</taxon>
        <taxon>Podospora</taxon>
    </lineage>
</organism>
<feature type="signal peptide" evidence="2">
    <location>
        <begin position="1"/>
        <end position="23"/>
    </location>
</feature>